<protein>
    <recommendedName>
        <fullName evidence="12">Cardiolipin synthase</fullName>
        <ecNumber evidence="12">2.7.8.-</ecNumber>
    </recommendedName>
</protein>
<feature type="domain" description="PLD phosphodiesterase" evidence="14">
    <location>
        <begin position="391"/>
        <end position="418"/>
    </location>
</feature>
<reference evidence="15 16" key="1">
    <citation type="submission" date="2018-08" db="EMBL/GenBank/DDBJ databases">
        <title>Paenibacillus sp. M4BSY-1, whole genome shotgun sequence.</title>
        <authorList>
            <person name="Tuo L."/>
        </authorList>
    </citation>
    <scope>NUCLEOTIDE SEQUENCE [LARGE SCALE GENOMIC DNA]</scope>
    <source>
        <strain evidence="15 16">M4BSY-1</strain>
    </source>
</reference>
<evidence type="ECO:0000256" key="12">
    <source>
        <dbReference type="NCBIfam" id="TIGR04265"/>
    </source>
</evidence>
<dbReference type="SUPFAM" id="SSF56024">
    <property type="entry name" value="Phospholipase D/nuclease"/>
    <property type="match status" value="2"/>
</dbReference>
<evidence type="ECO:0000256" key="9">
    <source>
        <dbReference type="ARBA" id="ARBA00023136"/>
    </source>
</evidence>
<keyword evidence="16" id="KW-1185">Reference proteome</keyword>
<keyword evidence="10" id="KW-0594">Phospholipid biosynthesis</keyword>
<name>A0A371PGB7_9BACL</name>
<dbReference type="AlphaFoldDB" id="A0A371PGB7"/>
<dbReference type="Gene3D" id="3.30.870.10">
    <property type="entry name" value="Endonuclease Chain A"/>
    <property type="match status" value="2"/>
</dbReference>
<organism evidence="15 16">
    <name type="scientific">Paenibacillus paeoniae</name>
    <dbReference type="NCBI Taxonomy" id="2292705"/>
    <lineage>
        <taxon>Bacteria</taxon>
        <taxon>Bacillati</taxon>
        <taxon>Bacillota</taxon>
        <taxon>Bacilli</taxon>
        <taxon>Bacillales</taxon>
        <taxon>Paenibacillaceae</taxon>
        <taxon>Paenibacillus</taxon>
    </lineage>
</organism>
<dbReference type="PANTHER" id="PTHR21248">
    <property type="entry name" value="CARDIOLIPIN SYNTHASE"/>
    <property type="match status" value="1"/>
</dbReference>
<evidence type="ECO:0000313" key="16">
    <source>
        <dbReference type="Proteomes" id="UP000261905"/>
    </source>
</evidence>
<evidence type="ECO:0000256" key="13">
    <source>
        <dbReference type="SAM" id="Phobius"/>
    </source>
</evidence>
<dbReference type="SMART" id="SM00155">
    <property type="entry name" value="PLDc"/>
    <property type="match status" value="2"/>
</dbReference>
<evidence type="ECO:0000256" key="6">
    <source>
        <dbReference type="ARBA" id="ARBA00022737"/>
    </source>
</evidence>
<comment type="subcellular location">
    <subcellularLocation>
        <location evidence="1">Cell membrane</location>
    </subcellularLocation>
</comment>
<dbReference type="CDD" id="cd09110">
    <property type="entry name" value="PLDc_CLS_1"/>
    <property type="match status" value="1"/>
</dbReference>
<evidence type="ECO:0000256" key="2">
    <source>
        <dbReference type="ARBA" id="ARBA00022475"/>
    </source>
</evidence>
<keyword evidence="3" id="KW-0444">Lipid biosynthesis</keyword>
<keyword evidence="2" id="KW-1003">Cell membrane</keyword>
<dbReference type="Proteomes" id="UP000261905">
    <property type="component" value="Unassembled WGS sequence"/>
</dbReference>
<evidence type="ECO:0000313" key="15">
    <source>
        <dbReference type="EMBL" id="REK74656.1"/>
    </source>
</evidence>
<dbReference type="EMBL" id="QUBQ01000002">
    <property type="protein sequence ID" value="REK74656.1"/>
    <property type="molecule type" value="Genomic_DNA"/>
</dbReference>
<dbReference type="PANTHER" id="PTHR21248:SF20">
    <property type="entry name" value="CARDIOLIPIN SYNTHASE YWIE-RELATED"/>
    <property type="match status" value="1"/>
</dbReference>
<dbReference type="OrthoDB" id="9762009at2"/>
<keyword evidence="9 13" id="KW-0472">Membrane</keyword>
<comment type="caution">
    <text evidence="15">The sequence shown here is derived from an EMBL/GenBank/DDBJ whole genome shotgun (WGS) entry which is preliminary data.</text>
</comment>
<evidence type="ECO:0000259" key="14">
    <source>
        <dbReference type="PROSITE" id="PS50035"/>
    </source>
</evidence>
<dbReference type="GO" id="GO:0008808">
    <property type="term" value="F:cardiolipin synthase activity"/>
    <property type="evidence" value="ECO:0007669"/>
    <property type="project" value="UniProtKB-UniRule"/>
</dbReference>
<dbReference type="GO" id="GO:0032049">
    <property type="term" value="P:cardiolipin biosynthetic process"/>
    <property type="evidence" value="ECO:0007669"/>
    <property type="project" value="UniProtKB-UniRule"/>
</dbReference>
<evidence type="ECO:0000256" key="11">
    <source>
        <dbReference type="ARBA" id="ARBA00023264"/>
    </source>
</evidence>
<sequence>MGGWLWGLIVVLAVYTAQLAALLALEHRRQAHMTAWMFICMVCPFLGFALYLLIGRRKSGHTIPLLWDKAPNKRDKPSDRKLSSNHKMIKREKEHPYRETGKLLGTLTTYPITGHNRTKVLTNGEAAFEAILEAMASARDHIHLDYYTIRNDGVGRRFLAMLTEKARMGIAVRVVYDGIGSLKLDDRYLQSLDEAGVEHACFAPPKWALLDRKLNYRDHRKIVVVDGRIGFMGGINIGDEYIGLDPKLGFWRDTHLQIEGEAVQYLQETFLRDWQLARGEWLERLERYMPKTSIIDEEQVLIVPGEPGSNEQEIEGALFTALASAKKRIYAATPYFIPDAAIAISLRTAARRGLDVKLIIPGIADSKLVLLATLSYVQEMLEAGVRVYRYQKGFIHSKVLLVDDELASIGTANLDLRSLYSNYELLALLFDEKPIRKLEEDFLDDLAHSEEINPDAFVRRSKGQKAAEAIMHILSPLL</sequence>
<keyword evidence="11" id="KW-1208">Phospholipid metabolism</keyword>
<dbReference type="InterPro" id="IPR001736">
    <property type="entry name" value="PLipase_D/transphosphatidylase"/>
</dbReference>
<evidence type="ECO:0000256" key="4">
    <source>
        <dbReference type="ARBA" id="ARBA00022679"/>
    </source>
</evidence>
<feature type="transmembrane region" description="Helical" evidence="13">
    <location>
        <begin position="36"/>
        <end position="54"/>
    </location>
</feature>
<keyword evidence="5 13" id="KW-0812">Transmembrane</keyword>
<gene>
    <name evidence="15" type="primary">cls</name>
    <name evidence="15" type="ORF">DX130_13315</name>
</gene>
<feature type="transmembrane region" description="Helical" evidence="13">
    <location>
        <begin position="6"/>
        <end position="24"/>
    </location>
</feature>
<dbReference type="GO" id="GO:0005886">
    <property type="term" value="C:plasma membrane"/>
    <property type="evidence" value="ECO:0007669"/>
    <property type="project" value="UniProtKB-SubCell"/>
</dbReference>
<evidence type="ECO:0000256" key="1">
    <source>
        <dbReference type="ARBA" id="ARBA00004236"/>
    </source>
</evidence>
<dbReference type="CDD" id="cd09112">
    <property type="entry name" value="PLDc_CLS_2"/>
    <property type="match status" value="1"/>
</dbReference>
<dbReference type="NCBIfam" id="TIGR04265">
    <property type="entry name" value="bac_cardiolipin"/>
    <property type="match status" value="1"/>
</dbReference>
<evidence type="ECO:0000256" key="3">
    <source>
        <dbReference type="ARBA" id="ARBA00022516"/>
    </source>
</evidence>
<evidence type="ECO:0000256" key="7">
    <source>
        <dbReference type="ARBA" id="ARBA00022989"/>
    </source>
</evidence>
<evidence type="ECO:0000256" key="10">
    <source>
        <dbReference type="ARBA" id="ARBA00023209"/>
    </source>
</evidence>
<evidence type="ECO:0000256" key="8">
    <source>
        <dbReference type="ARBA" id="ARBA00023098"/>
    </source>
</evidence>
<keyword evidence="4" id="KW-0808">Transferase</keyword>
<dbReference type="Pfam" id="PF13091">
    <property type="entry name" value="PLDc_2"/>
    <property type="match status" value="2"/>
</dbReference>
<dbReference type="InterPro" id="IPR022924">
    <property type="entry name" value="Cardiolipin_synthase"/>
</dbReference>
<keyword evidence="8" id="KW-0443">Lipid metabolism</keyword>
<keyword evidence="6" id="KW-0677">Repeat</keyword>
<dbReference type="EC" id="2.7.8.-" evidence="12"/>
<dbReference type="PROSITE" id="PS50035">
    <property type="entry name" value="PLD"/>
    <property type="match status" value="2"/>
</dbReference>
<dbReference type="FunFam" id="3.30.870.10:FF:000014">
    <property type="entry name" value="Cardiolipin synthase"/>
    <property type="match status" value="1"/>
</dbReference>
<dbReference type="InterPro" id="IPR025202">
    <property type="entry name" value="PLD-like_dom"/>
</dbReference>
<proteinExistence type="predicted"/>
<keyword evidence="7 13" id="KW-1133">Transmembrane helix</keyword>
<feature type="domain" description="PLD phosphodiesterase" evidence="14">
    <location>
        <begin position="214"/>
        <end position="241"/>
    </location>
</feature>
<evidence type="ECO:0000256" key="5">
    <source>
        <dbReference type="ARBA" id="ARBA00022692"/>
    </source>
</evidence>
<accession>A0A371PGB7</accession>
<dbReference type="RefSeq" id="WP_116046204.1">
    <property type="nucleotide sequence ID" value="NZ_QUBQ01000002.1"/>
</dbReference>